<organism evidence="1 2">
    <name type="scientific">Dichotomopilus funicola</name>
    <dbReference type="NCBI Taxonomy" id="1934379"/>
    <lineage>
        <taxon>Eukaryota</taxon>
        <taxon>Fungi</taxon>
        <taxon>Dikarya</taxon>
        <taxon>Ascomycota</taxon>
        <taxon>Pezizomycotina</taxon>
        <taxon>Sordariomycetes</taxon>
        <taxon>Sordariomycetidae</taxon>
        <taxon>Sordariales</taxon>
        <taxon>Chaetomiaceae</taxon>
        <taxon>Dichotomopilus</taxon>
    </lineage>
</organism>
<dbReference type="Proteomes" id="UP001302676">
    <property type="component" value="Unassembled WGS sequence"/>
</dbReference>
<gene>
    <name evidence="1" type="ORF">C8A04DRAFT_14474</name>
</gene>
<dbReference type="FunFam" id="3.30.450.150:FF:000005">
    <property type="entry name" value="UPF0303 protein Ping_1243"/>
    <property type="match status" value="1"/>
</dbReference>
<accession>A0AAN6UXB6</accession>
<proteinExistence type="predicted"/>
<dbReference type="Gene3D" id="3.30.450.150">
    <property type="entry name" value="Haem-degrading domain"/>
    <property type="match status" value="1"/>
</dbReference>
<reference evidence="1" key="1">
    <citation type="journal article" date="2023" name="Mol. Phylogenet. Evol.">
        <title>Genome-scale phylogeny and comparative genomics of the fungal order Sordariales.</title>
        <authorList>
            <person name="Hensen N."/>
            <person name="Bonometti L."/>
            <person name="Westerberg I."/>
            <person name="Brannstrom I.O."/>
            <person name="Guillou S."/>
            <person name="Cros-Aarteil S."/>
            <person name="Calhoun S."/>
            <person name="Haridas S."/>
            <person name="Kuo A."/>
            <person name="Mondo S."/>
            <person name="Pangilinan J."/>
            <person name="Riley R."/>
            <person name="LaButti K."/>
            <person name="Andreopoulos B."/>
            <person name="Lipzen A."/>
            <person name="Chen C."/>
            <person name="Yan M."/>
            <person name="Daum C."/>
            <person name="Ng V."/>
            <person name="Clum A."/>
            <person name="Steindorff A."/>
            <person name="Ohm R.A."/>
            <person name="Martin F."/>
            <person name="Silar P."/>
            <person name="Natvig D.O."/>
            <person name="Lalanne C."/>
            <person name="Gautier V."/>
            <person name="Ament-Velasquez S.L."/>
            <person name="Kruys A."/>
            <person name="Hutchinson M.I."/>
            <person name="Powell A.J."/>
            <person name="Barry K."/>
            <person name="Miller A.N."/>
            <person name="Grigoriev I.V."/>
            <person name="Debuchy R."/>
            <person name="Gladieux P."/>
            <person name="Hiltunen Thoren M."/>
            <person name="Johannesson H."/>
        </authorList>
    </citation>
    <scope>NUCLEOTIDE SEQUENCE</scope>
    <source>
        <strain evidence="1">CBS 141.50</strain>
    </source>
</reference>
<dbReference type="PANTHER" id="PTHR28255:SF1">
    <property type="entry name" value="UPF0303 PROTEIN YBR137W"/>
    <property type="match status" value="1"/>
</dbReference>
<name>A0AAN6UXB6_9PEZI</name>
<comment type="caution">
    <text evidence="1">The sequence shown here is derived from an EMBL/GenBank/DDBJ whole genome shotgun (WGS) entry which is preliminary data.</text>
</comment>
<keyword evidence="2" id="KW-1185">Reference proteome</keyword>
<dbReference type="EMBL" id="MU853620">
    <property type="protein sequence ID" value="KAK4140928.1"/>
    <property type="molecule type" value="Genomic_DNA"/>
</dbReference>
<reference evidence="1" key="2">
    <citation type="submission" date="2023-05" db="EMBL/GenBank/DDBJ databases">
        <authorList>
            <consortium name="Lawrence Berkeley National Laboratory"/>
            <person name="Steindorff A."/>
            <person name="Hensen N."/>
            <person name="Bonometti L."/>
            <person name="Westerberg I."/>
            <person name="Brannstrom I.O."/>
            <person name="Guillou S."/>
            <person name="Cros-Aarteil S."/>
            <person name="Calhoun S."/>
            <person name="Haridas S."/>
            <person name="Kuo A."/>
            <person name="Mondo S."/>
            <person name="Pangilinan J."/>
            <person name="Riley R."/>
            <person name="Labutti K."/>
            <person name="Andreopoulos B."/>
            <person name="Lipzen A."/>
            <person name="Chen C."/>
            <person name="Yanf M."/>
            <person name="Daum C."/>
            <person name="Ng V."/>
            <person name="Clum A."/>
            <person name="Ohm R."/>
            <person name="Martin F."/>
            <person name="Silar P."/>
            <person name="Natvig D."/>
            <person name="Lalanne C."/>
            <person name="Gautier V."/>
            <person name="Ament-Velasquez S.L."/>
            <person name="Kruys A."/>
            <person name="Hutchinson M.I."/>
            <person name="Powell A.J."/>
            <person name="Barry K."/>
            <person name="Miller A.N."/>
            <person name="Grigoriev I.V."/>
            <person name="Debuchy R."/>
            <person name="Gladieux P."/>
            <person name="Thoren M.H."/>
            <person name="Johannesson H."/>
        </authorList>
    </citation>
    <scope>NUCLEOTIDE SEQUENCE</scope>
    <source>
        <strain evidence="1">CBS 141.50</strain>
    </source>
</reference>
<dbReference type="Pfam" id="PF03928">
    <property type="entry name" value="HbpS-like"/>
    <property type="match status" value="1"/>
</dbReference>
<dbReference type="PANTHER" id="PTHR28255">
    <property type="match status" value="1"/>
</dbReference>
<dbReference type="GO" id="GO:0072380">
    <property type="term" value="C:TRC complex"/>
    <property type="evidence" value="ECO:0007669"/>
    <property type="project" value="TreeGrafter"/>
</dbReference>
<dbReference type="RefSeq" id="XP_062634299.1">
    <property type="nucleotide sequence ID" value="XM_062778109.1"/>
</dbReference>
<dbReference type="AlphaFoldDB" id="A0AAN6UXB6"/>
<dbReference type="InterPro" id="IPR010371">
    <property type="entry name" value="YBR137W-like"/>
</dbReference>
<sequence>MALPTPSTDPVVLLTQEQHEAYLFHHFNADTAWTLGTTLRTKLLSLPASQRRPAVISITSATAANPPHILFQCATEPGTLPDNEHWVRRKRNTVLRWGVSSWTMRQKITAGLAAKAGRDGVVTADEVEEALVRKFGLASGSGGAVADEYAIHGGGYPVRVRGVEGVVAVVVVSGLKQEDDHAVVVEGIREVVASQGQ</sequence>
<evidence type="ECO:0000313" key="2">
    <source>
        <dbReference type="Proteomes" id="UP001302676"/>
    </source>
</evidence>
<protein>
    <submittedName>
        <fullName evidence="1">Uncharacterized protein</fullName>
    </submittedName>
</protein>
<dbReference type="GO" id="GO:0006620">
    <property type="term" value="P:post-translational protein targeting to endoplasmic reticulum membrane"/>
    <property type="evidence" value="ECO:0007669"/>
    <property type="project" value="TreeGrafter"/>
</dbReference>
<dbReference type="SUPFAM" id="SSF143744">
    <property type="entry name" value="GlcG-like"/>
    <property type="match status" value="1"/>
</dbReference>
<dbReference type="InterPro" id="IPR038084">
    <property type="entry name" value="PduO/GlcC-like_sf"/>
</dbReference>
<evidence type="ECO:0000313" key="1">
    <source>
        <dbReference type="EMBL" id="KAK4140928.1"/>
    </source>
</evidence>
<dbReference type="InterPro" id="IPR005624">
    <property type="entry name" value="PduO/GlcC-like"/>
</dbReference>
<dbReference type="GeneID" id="87814722"/>